<dbReference type="AlphaFoldDB" id="H2Z9N9"/>
<evidence type="ECO:0000256" key="7">
    <source>
        <dbReference type="ARBA" id="ARBA00022824"/>
    </source>
</evidence>
<keyword evidence="9 10" id="KW-0472">Membrane</keyword>
<reference evidence="11" key="2">
    <citation type="submission" date="2025-08" db="UniProtKB">
        <authorList>
            <consortium name="Ensembl"/>
        </authorList>
    </citation>
    <scope>IDENTIFICATION</scope>
</reference>
<dbReference type="STRING" id="51511.ENSCSAVP00000014304"/>
<dbReference type="eggNOG" id="KOG2576">
    <property type="taxonomic scope" value="Eukaryota"/>
</dbReference>
<keyword evidence="7 10" id="KW-0256">Endoplasmic reticulum</keyword>
<evidence type="ECO:0000313" key="12">
    <source>
        <dbReference type="Proteomes" id="UP000007875"/>
    </source>
</evidence>
<comment type="similarity">
    <text evidence="3 10">Belongs to the ALG6/ALG8 glucosyltransferase family.</text>
</comment>
<feature type="transmembrane region" description="Helical" evidence="10">
    <location>
        <begin position="361"/>
        <end position="378"/>
    </location>
</feature>
<feature type="transmembrane region" description="Helical" evidence="10">
    <location>
        <begin position="469"/>
        <end position="488"/>
    </location>
</feature>
<keyword evidence="4 10" id="KW-0328">Glycosyltransferase</keyword>
<dbReference type="HOGENOM" id="CLU_022045_2_0_1"/>
<dbReference type="InterPro" id="IPR004856">
    <property type="entry name" value="Glyco_trans_ALG6/ALG8"/>
</dbReference>
<feature type="transmembrane region" description="Helical" evidence="10">
    <location>
        <begin position="327"/>
        <end position="349"/>
    </location>
</feature>
<proteinExistence type="inferred from homology"/>
<comment type="pathway">
    <text evidence="2 10">Protein modification; protein glycosylation.</text>
</comment>
<reference evidence="12" key="1">
    <citation type="submission" date="2003-08" db="EMBL/GenBank/DDBJ databases">
        <authorList>
            <person name="Birren B."/>
            <person name="Nusbaum C."/>
            <person name="Abebe A."/>
            <person name="Abouelleil A."/>
            <person name="Adekoya E."/>
            <person name="Ait-zahra M."/>
            <person name="Allen N."/>
            <person name="Allen T."/>
            <person name="An P."/>
            <person name="Anderson M."/>
            <person name="Anderson S."/>
            <person name="Arachchi H."/>
            <person name="Armbruster J."/>
            <person name="Bachantsang P."/>
            <person name="Baldwin J."/>
            <person name="Barry A."/>
            <person name="Bayul T."/>
            <person name="Blitshsteyn B."/>
            <person name="Bloom T."/>
            <person name="Blye J."/>
            <person name="Boguslavskiy L."/>
            <person name="Borowsky M."/>
            <person name="Boukhgalter B."/>
            <person name="Brunache A."/>
            <person name="Butler J."/>
            <person name="Calixte N."/>
            <person name="Calvo S."/>
            <person name="Camarata J."/>
            <person name="Campo K."/>
            <person name="Chang J."/>
            <person name="Cheshatsang Y."/>
            <person name="Citroen M."/>
            <person name="Collymore A."/>
            <person name="Considine T."/>
            <person name="Cook A."/>
            <person name="Cooke P."/>
            <person name="Corum B."/>
            <person name="Cuomo C."/>
            <person name="David R."/>
            <person name="Dawoe T."/>
            <person name="Degray S."/>
            <person name="Dodge S."/>
            <person name="Dooley K."/>
            <person name="Dorje P."/>
            <person name="Dorjee K."/>
            <person name="Dorris L."/>
            <person name="Duffey N."/>
            <person name="Dupes A."/>
            <person name="Elkins T."/>
            <person name="Engels R."/>
            <person name="Erickson J."/>
            <person name="Farina A."/>
            <person name="Faro S."/>
            <person name="Ferreira P."/>
            <person name="Fischer H."/>
            <person name="Fitzgerald M."/>
            <person name="Foley K."/>
            <person name="Gage D."/>
            <person name="Galagan J."/>
            <person name="Gearin G."/>
            <person name="Gnerre S."/>
            <person name="Gnirke A."/>
            <person name="Goyette A."/>
            <person name="Graham J."/>
            <person name="Grandbois E."/>
            <person name="Gyaltsen K."/>
            <person name="Hafez N."/>
            <person name="Hagopian D."/>
            <person name="Hagos B."/>
            <person name="Hall J."/>
            <person name="Hatcher B."/>
            <person name="Heller A."/>
            <person name="Higgins H."/>
            <person name="Honan T."/>
            <person name="Horn A."/>
            <person name="Houde N."/>
            <person name="Hughes L."/>
            <person name="Hulme W."/>
            <person name="Husby E."/>
            <person name="Iliev I."/>
            <person name="Jaffe D."/>
            <person name="Jones C."/>
            <person name="Kamal M."/>
            <person name="Kamat A."/>
            <person name="Kamvysselis M."/>
            <person name="Karlsson E."/>
            <person name="Kells C."/>
            <person name="Kieu A."/>
            <person name="Kisner P."/>
            <person name="Kodira C."/>
            <person name="Kulbokas E."/>
            <person name="Labutti K."/>
            <person name="Lama D."/>
            <person name="Landers T."/>
            <person name="Leger J."/>
            <person name="Levine S."/>
            <person name="Lewis D."/>
            <person name="Lewis T."/>
            <person name="Lindblad-toh K."/>
            <person name="Liu X."/>
            <person name="Lokyitsang T."/>
            <person name="Lokyitsang Y."/>
            <person name="Lucien O."/>
            <person name="Lui A."/>
            <person name="Ma L.J."/>
            <person name="Mabbitt R."/>
            <person name="Macdonald J."/>
            <person name="Maclean C."/>
            <person name="Major J."/>
            <person name="Manning J."/>
            <person name="Marabella R."/>
            <person name="Maru K."/>
            <person name="Matthews C."/>
            <person name="Mauceli E."/>
            <person name="Mccarthy M."/>
            <person name="Mcdonough S."/>
            <person name="Mcghee T."/>
            <person name="Meldrim J."/>
            <person name="Meneus L."/>
            <person name="Mesirov J."/>
            <person name="Mihalev A."/>
            <person name="Mihova T."/>
            <person name="Mikkelsen T."/>
            <person name="Mlenga V."/>
            <person name="Moru K."/>
            <person name="Mozes J."/>
            <person name="Mulrain L."/>
            <person name="Munson G."/>
            <person name="Naylor J."/>
            <person name="Newes C."/>
            <person name="Nguyen C."/>
            <person name="Nguyen N."/>
            <person name="Nguyen T."/>
            <person name="Nicol R."/>
            <person name="Nielsen C."/>
            <person name="Nizzari M."/>
            <person name="Norbu C."/>
            <person name="Norbu N."/>
            <person name="O'donnell P."/>
            <person name="Okoawo O."/>
            <person name="O'leary S."/>
            <person name="Omotosho B."/>
            <person name="O'neill K."/>
            <person name="Osman S."/>
            <person name="Parker S."/>
            <person name="Perrin D."/>
            <person name="Phunkhang P."/>
            <person name="Piqani B."/>
            <person name="Purcell S."/>
            <person name="Rachupka T."/>
            <person name="Ramasamy U."/>
            <person name="Rameau R."/>
            <person name="Ray V."/>
            <person name="Raymond C."/>
            <person name="Retta R."/>
            <person name="Richardson S."/>
            <person name="Rise C."/>
            <person name="Rodriguez J."/>
            <person name="Rogers J."/>
            <person name="Rogov P."/>
            <person name="Rutman M."/>
            <person name="Schupbach R."/>
            <person name="Seaman C."/>
            <person name="Settipalli S."/>
            <person name="Sharpe T."/>
            <person name="Sheridan J."/>
            <person name="Sherpa N."/>
            <person name="Shi J."/>
            <person name="Smirnov S."/>
            <person name="Smith C."/>
            <person name="Sougnez C."/>
            <person name="Spencer B."/>
            <person name="Stalker J."/>
            <person name="Stange-thomann N."/>
            <person name="Stavropoulos S."/>
            <person name="Stetson K."/>
            <person name="Stone C."/>
            <person name="Stone S."/>
            <person name="Stubbs M."/>
            <person name="Talamas J."/>
            <person name="Tchuinga P."/>
            <person name="Tenzing P."/>
            <person name="Tesfaye S."/>
            <person name="Theodore J."/>
            <person name="Thoulutsang Y."/>
            <person name="Topham K."/>
            <person name="Towey S."/>
            <person name="Tsamla T."/>
            <person name="Tsomo N."/>
            <person name="Vallee D."/>
            <person name="Vassiliev H."/>
            <person name="Venkataraman V."/>
            <person name="Vinson J."/>
            <person name="Vo A."/>
            <person name="Wade C."/>
            <person name="Wang S."/>
            <person name="Wangchuk T."/>
            <person name="Wangdi T."/>
            <person name="Whittaker C."/>
            <person name="Wilkinson J."/>
            <person name="Wu Y."/>
            <person name="Wyman D."/>
            <person name="Yadav S."/>
            <person name="Yang S."/>
            <person name="Yang X."/>
            <person name="Yeager S."/>
            <person name="Yee E."/>
            <person name="Young G."/>
            <person name="Zainoun J."/>
            <person name="Zembeck L."/>
            <person name="Zimmer A."/>
            <person name="Zody M."/>
            <person name="Lander E."/>
        </authorList>
    </citation>
    <scope>NUCLEOTIDE SEQUENCE [LARGE SCALE GENOMIC DNA]</scope>
</reference>
<feature type="transmembrane region" description="Helical" evidence="10">
    <location>
        <begin position="12"/>
        <end position="31"/>
    </location>
</feature>
<evidence type="ECO:0000256" key="6">
    <source>
        <dbReference type="ARBA" id="ARBA00022692"/>
    </source>
</evidence>
<dbReference type="PANTHER" id="PTHR12413:SF2">
    <property type="entry name" value="DOLICHYL PYROPHOSPHATE GLC1MAN9GLCNAC2 ALPHA-1,3-GLUCOSYLTRANSFERASE-RELATED"/>
    <property type="match status" value="1"/>
</dbReference>
<feature type="transmembrane region" description="Helical" evidence="10">
    <location>
        <begin position="494"/>
        <end position="517"/>
    </location>
</feature>
<evidence type="ECO:0000256" key="10">
    <source>
        <dbReference type="RuleBase" id="RU363110"/>
    </source>
</evidence>
<keyword evidence="6 10" id="KW-0812">Transmembrane</keyword>
<dbReference type="GO" id="GO:0005789">
    <property type="term" value="C:endoplasmic reticulum membrane"/>
    <property type="evidence" value="ECO:0007669"/>
    <property type="project" value="UniProtKB-SubCell"/>
</dbReference>
<evidence type="ECO:0000256" key="5">
    <source>
        <dbReference type="ARBA" id="ARBA00022679"/>
    </source>
</evidence>
<dbReference type="PANTHER" id="PTHR12413">
    <property type="entry name" value="DOLICHYL GLYCOSYLTRANSFERASE"/>
    <property type="match status" value="1"/>
</dbReference>
<dbReference type="EC" id="2.4.1.-" evidence="10"/>
<comment type="subcellular location">
    <subcellularLocation>
        <location evidence="1 10">Endoplasmic reticulum membrane</location>
        <topology evidence="1 10">Multi-pass membrane protein</topology>
    </subcellularLocation>
</comment>
<dbReference type="OMA" id="YHSTDFD"/>
<feature type="transmembrane region" description="Helical" evidence="10">
    <location>
        <begin position="106"/>
        <end position="126"/>
    </location>
</feature>
<keyword evidence="8 10" id="KW-1133">Transmembrane helix</keyword>
<keyword evidence="12" id="KW-1185">Reference proteome</keyword>
<evidence type="ECO:0000256" key="3">
    <source>
        <dbReference type="ARBA" id="ARBA00008715"/>
    </source>
</evidence>
<name>H2Z9N9_CIOSA</name>
<dbReference type="InParanoid" id="H2Z9N9"/>
<dbReference type="Pfam" id="PF03155">
    <property type="entry name" value="Alg6_Alg8"/>
    <property type="match status" value="1"/>
</dbReference>
<evidence type="ECO:0000256" key="2">
    <source>
        <dbReference type="ARBA" id="ARBA00004922"/>
    </source>
</evidence>
<organism evidence="11 12">
    <name type="scientific">Ciona savignyi</name>
    <name type="common">Pacific transparent sea squirt</name>
    <dbReference type="NCBI Taxonomy" id="51511"/>
    <lineage>
        <taxon>Eukaryota</taxon>
        <taxon>Metazoa</taxon>
        <taxon>Chordata</taxon>
        <taxon>Tunicata</taxon>
        <taxon>Ascidiacea</taxon>
        <taxon>Phlebobranchia</taxon>
        <taxon>Cionidae</taxon>
        <taxon>Ciona</taxon>
    </lineage>
</organism>
<dbReference type="Proteomes" id="UP000007875">
    <property type="component" value="Unassembled WGS sequence"/>
</dbReference>
<sequence>QMANEINLELCATMCAGIVTVFKLLLVPAYTSTDFEVHRNWLAITHSLPYKDWYFESTSEMTLDYPPFFAWFEFCLSQIAVLFDPRMVKVSKESYKSDQTLWFQRCSVMLTDAVFIYACYRCAKIWKNSTKESEEKSASLKSAVFLILAIFNCGLIIVDHIHFQYNGFLFGLLFLSFANLSSGSYLWSAAWFAVLLNFKHIFFYMAPVYGIFMLRNFCTDRTKGGISALLTLKIKNLITLAVIVLSIFALSYGPFLIDINQVISRLFPFKRGLTHAYWAPNFWALYNAGDIAFQIAGKKLNILKSNGTSSTTSGLVQNVEHVVLPTILPGFTFVVTILAMVPLLLHIWFKPSPSKSFSFNQFLRSIVLCSLTSFMFGWHVHEKAILMSVLPCTLLMMCGSKQDAKTFLLIQTVGHYSLFPLIFTPLETLIKICLLLIYSVYCYAALGNLYSDHPKSYLRLPMLNHVESLYVYGLALNELYGLLVHPFLTHKLPFLPLLLTSTYCSIGSFYCWLMLYYQTLTVQNVPEYVKKF</sequence>
<dbReference type="Ensembl" id="ENSCSAVT00000014469.1">
    <property type="protein sequence ID" value="ENSCSAVP00000014304.1"/>
    <property type="gene ID" value="ENSCSAVG00000008374.1"/>
</dbReference>
<reference evidence="11" key="3">
    <citation type="submission" date="2025-09" db="UniProtKB">
        <authorList>
            <consortium name="Ensembl"/>
        </authorList>
    </citation>
    <scope>IDENTIFICATION</scope>
</reference>
<dbReference type="UniPathway" id="UPA00378"/>
<evidence type="ECO:0000256" key="9">
    <source>
        <dbReference type="ARBA" id="ARBA00023136"/>
    </source>
</evidence>
<accession>H2Z9N9</accession>
<feature type="transmembrane region" description="Helical" evidence="10">
    <location>
        <begin position="429"/>
        <end position="449"/>
    </location>
</feature>
<dbReference type="GeneTree" id="ENSGT00940000153733"/>
<protein>
    <recommendedName>
        <fullName evidence="10">Alpha-1,3-glucosyltransferase</fullName>
        <ecNumber evidence="10">2.4.1.-</ecNumber>
    </recommendedName>
</protein>
<evidence type="ECO:0000256" key="4">
    <source>
        <dbReference type="ARBA" id="ARBA00022676"/>
    </source>
</evidence>
<evidence type="ECO:0000256" key="8">
    <source>
        <dbReference type="ARBA" id="ARBA00022989"/>
    </source>
</evidence>
<evidence type="ECO:0000256" key="1">
    <source>
        <dbReference type="ARBA" id="ARBA00004477"/>
    </source>
</evidence>
<evidence type="ECO:0000313" key="11">
    <source>
        <dbReference type="Ensembl" id="ENSCSAVP00000014304.1"/>
    </source>
</evidence>
<feature type="transmembrane region" description="Helical" evidence="10">
    <location>
        <begin position="138"/>
        <end position="158"/>
    </location>
</feature>
<dbReference type="GO" id="GO:0042283">
    <property type="term" value="F:dolichyl pyrophosphate Glc1Man9GlcNAc2 alpha-1,3-glucosyltransferase activity"/>
    <property type="evidence" value="ECO:0007669"/>
    <property type="project" value="TreeGrafter"/>
</dbReference>
<feature type="transmembrane region" description="Helical" evidence="10">
    <location>
        <begin position="237"/>
        <end position="257"/>
    </location>
</feature>
<keyword evidence="5 10" id="KW-0808">Transferase</keyword>
<feature type="transmembrane region" description="Helical" evidence="10">
    <location>
        <begin position="201"/>
        <end position="217"/>
    </location>
</feature>
<dbReference type="GO" id="GO:0006487">
    <property type="term" value="P:protein N-linked glycosylation"/>
    <property type="evidence" value="ECO:0007669"/>
    <property type="project" value="TreeGrafter"/>
</dbReference>